<keyword evidence="2" id="KW-0812">Transmembrane</keyword>
<keyword evidence="4" id="KW-1185">Reference proteome</keyword>
<dbReference type="Gene3D" id="1.10.287.470">
    <property type="entry name" value="Helix hairpin bin"/>
    <property type="match status" value="1"/>
</dbReference>
<dbReference type="Gene3D" id="2.40.50.100">
    <property type="match status" value="1"/>
</dbReference>
<keyword evidence="1" id="KW-0175">Coiled coil</keyword>
<dbReference type="RefSeq" id="WP_121087726.1">
    <property type="nucleotide sequence ID" value="NZ_RBZU01000006.1"/>
</dbReference>
<keyword evidence="2" id="KW-1133">Transmembrane helix</keyword>
<dbReference type="Gene3D" id="2.40.30.170">
    <property type="match status" value="1"/>
</dbReference>
<dbReference type="AlphaFoldDB" id="A0A494XZW4"/>
<comment type="caution">
    <text evidence="3">The sequence shown here is derived from an EMBL/GenBank/DDBJ whole genome shotgun (WGS) entry which is preliminary data.</text>
</comment>
<dbReference type="PANTHER" id="PTHR30386">
    <property type="entry name" value="MEMBRANE FUSION SUBUNIT OF EMRAB-TOLC MULTIDRUG EFFLUX PUMP"/>
    <property type="match status" value="1"/>
</dbReference>
<keyword evidence="2" id="KW-0472">Membrane</keyword>
<dbReference type="InterPro" id="IPR050739">
    <property type="entry name" value="MFP"/>
</dbReference>
<reference evidence="3 4" key="1">
    <citation type="submission" date="2018-10" db="EMBL/GenBank/DDBJ databases">
        <title>Robbsia sp. DHC34, isolated from soil.</title>
        <authorList>
            <person name="Gao Z.-H."/>
            <person name="Qiu L.-H."/>
        </authorList>
    </citation>
    <scope>NUCLEOTIDE SEQUENCE [LARGE SCALE GENOMIC DNA]</scope>
    <source>
        <strain evidence="3 4">DHC34</strain>
    </source>
</reference>
<dbReference type="OrthoDB" id="9811754at2"/>
<evidence type="ECO:0000313" key="3">
    <source>
        <dbReference type="EMBL" id="RKP53651.1"/>
    </source>
</evidence>
<dbReference type="PANTHER" id="PTHR30386:SF24">
    <property type="entry name" value="MULTIDRUG RESISTANCE EFFLUX PUMP"/>
    <property type="match status" value="1"/>
</dbReference>
<dbReference type="GO" id="GO:0055085">
    <property type="term" value="P:transmembrane transport"/>
    <property type="evidence" value="ECO:0007669"/>
    <property type="project" value="InterPro"/>
</dbReference>
<sequence>MSTTVDTEVPNASLARRAKRPWIVAGVALAAVALAVYGAHWWRTSRFIESTDDAYVRADVVTVSARVPGAVTHVAVGDDQAVHRGDILVTLDDRDYRAKVDAAQAAVLGAQAALEEAQAASRTLDAQLAQQTSAIAQAQADVDAAHADVGRRDADANRYASLLADEAASGQRTEEAHAEALKARALLVRAQATVQAQRDQRDVLHQRRAQNTAAIDAAQAHLSTALAQRTLAQLDLEHTRIVATRDGVVGELAARAGQVVDAGTPLLAVVPLREVYVIANFKETQVASMRIGAPVTLGVDTFAAHTLHGRVIGIAPGSGAEFALLPPDNATGNFTKIVQRVPVKIALDTPPQDVVLRPGMSVIAHVDTREAQP</sequence>
<feature type="coiled-coil region" evidence="1">
    <location>
        <begin position="100"/>
        <end position="130"/>
    </location>
</feature>
<accession>A0A494XZW4</accession>
<dbReference type="PRINTS" id="PR01490">
    <property type="entry name" value="RTXTOXIND"/>
</dbReference>
<evidence type="ECO:0000256" key="2">
    <source>
        <dbReference type="SAM" id="Phobius"/>
    </source>
</evidence>
<feature type="transmembrane region" description="Helical" evidence="2">
    <location>
        <begin position="22"/>
        <end position="42"/>
    </location>
</feature>
<gene>
    <name evidence="3" type="ORF">D7S86_15375</name>
</gene>
<dbReference type="EMBL" id="RBZU01000006">
    <property type="protein sequence ID" value="RKP53651.1"/>
    <property type="molecule type" value="Genomic_DNA"/>
</dbReference>
<name>A0A494XZW4_9BURK</name>
<proteinExistence type="predicted"/>
<organism evidence="3 4">
    <name type="scientific">Pararobbsia silviterrae</name>
    <dbReference type="NCBI Taxonomy" id="1792498"/>
    <lineage>
        <taxon>Bacteria</taxon>
        <taxon>Pseudomonadati</taxon>
        <taxon>Pseudomonadota</taxon>
        <taxon>Betaproteobacteria</taxon>
        <taxon>Burkholderiales</taxon>
        <taxon>Burkholderiaceae</taxon>
        <taxon>Pararobbsia</taxon>
    </lineage>
</organism>
<dbReference type="Proteomes" id="UP000270342">
    <property type="component" value="Unassembled WGS sequence"/>
</dbReference>
<dbReference type="SUPFAM" id="SSF111369">
    <property type="entry name" value="HlyD-like secretion proteins"/>
    <property type="match status" value="2"/>
</dbReference>
<evidence type="ECO:0000256" key="1">
    <source>
        <dbReference type="SAM" id="Coils"/>
    </source>
</evidence>
<protein>
    <submittedName>
        <fullName evidence="3">HlyD family secretion protein</fullName>
    </submittedName>
</protein>
<evidence type="ECO:0000313" key="4">
    <source>
        <dbReference type="Proteomes" id="UP000270342"/>
    </source>
</evidence>